<dbReference type="SUPFAM" id="SSF109604">
    <property type="entry name" value="HD-domain/PDEase-like"/>
    <property type="match status" value="1"/>
</dbReference>
<reference evidence="2 4" key="1">
    <citation type="submission" date="2016-02" db="EMBL/GenBank/DDBJ databases">
        <authorList>
            <person name="Strepis N."/>
        </authorList>
    </citation>
    <scope>NUCLEOTIDE SEQUENCE [LARGE SCALE GENOMIC DNA]</scope>
    <source>
        <strain evidence="2">Trichococcus flocculiformis</strain>
    </source>
</reference>
<evidence type="ECO:0000313" key="5">
    <source>
        <dbReference type="Proteomes" id="UP000199686"/>
    </source>
</evidence>
<name>A0AB38BKE5_9LACT</name>
<dbReference type="Proteomes" id="UP000199686">
    <property type="component" value="Unassembled WGS sequence"/>
</dbReference>
<dbReference type="AlphaFoldDB" id="A0AB38BKE5"/>
<dbReference type="EMBL" id="FJMZ01000004">
    <property type="protein sequence ID" value="CZQ85882.1"/>
    <property type="molecule type" value="Genomic_DNA"/>
</dbReference>
<evidence type="ECO:0000313" key="3">
    <source>
        <dbReference type="EMBL" id="SFI06771.1"/>
    </source>
</evidence>
<sequence>MTNILKIGKSEEKHNESLPFFLLWVYSMGIMKNTNTNTTTYIKDDRISMQMQQSHWKNDAEYVALVEDLIYHEELLHMETITHHHFTNRLEHSIRVSYKSYQLAKKWKLDARATARAGLLHDFFHEDRDAVAQLNLGSHADAHPKIACENACRITEISSLERDIILKHMFLVSRCGLPRYKESFVVTYVDKYVAIREVVEPIKELAGARLRGLVSKLSPVNLNINI</sequence>
<comment type="caution">
    <text evidence="3">The sequence shown here is derived from an EMBL/GenBank/DDBJ whole genome shotgun (WGS) entry which is preliminary data.</text>
</comment>
<keyword evidence="4" id="KW-1185">Reference proteome</keyword>
<dbReference type="Pfam" id="PF01966">
    <property type="entry name" value="HD"/>
    <property type="match status" value="1"/>
</dbReference>
<evidence type="ECO:0000259" key="1">
    <source>
        <dbReference type="SMART" id="SM00471"/>
    </source>
</evidence>
<dbReference type="Proteomes" id="UP000195947">
    <property type="component" value="Unassembled WGS sequence"/>
</dbReference>
<dbReference type="EMBL" id="FOQC01000045">
    <property type="protein sequence ID" value="SFI06771.1"/>
    <property type="molecule type" value="Genomic_DNA"/>
</dbReference>
<feature type="domain" description="HD/PDEase" evidence="1">
    <location>
        <begin position="85"/>
        <end position="204"/>
    </location>
</feature>
<evidence type="ECO:0000313" key="4">
    <source>
        <dbReference type="Proteomes" id="UP000195947"/>
    </source>
</evidence>
<dbReference type="InterPro" id="IPR003607">
    <property type="entry name" value="HD/PDEase_dom"/>
</dbReference>
<evidence type="ECO:0000313" key="2">
    <source>
        <dbReference type="EMBL" id="CZQ85882.1"/>
    </source>
</evidence>
<accession>A0AB38BKE5</accession>
<protein>
    <recommendedName>
        <fullName evidence="1">HD/PDEase domain-containing protein</fullName>
    </recommendedName>
</protein>
<organism evidence="3 5">
    <name type="scientific">Trichococcus flocculiformis</name>
    <dbReference type="NCBI Taxonomy" id="82803"/>
    <lineage>
        <taxon>Bacteria</taxon>
        <taxon>Bacillati</taxon>
        <taxon>Bacillota</taxon>
        <taxon>Bacilli</taxon>
        <taxon>Lactobacillales</taxon>
        <taxon>Carnobacteriaceae</taxon>
        <taxon>Trichococcus</taxon>
    </lineage>
</organism>
<dbReference type="Gene3D" id="1.10.3210.10">
    <property type="entry name" value="Hypothetical protein af1432"/>
    <property type="match status" value="1"/>
</dbReference>
<proteinExistence type="predicted"/>
<dbReference type="CDD" id="cd00077">
    <property type="entry name" value="HDc"/>
    <property type="match status" value="1"/>
</dbReference>
<dbReference type="InterPro" id="IPR006674">
    <property type="entry name" value="HD_domain"/>
</dbReference>
<gene>
    <name evidence="3" type="ORF">SAMN04488507_10453</name>
    <name evidence="2" type="ORF">TFLO_711</name>
</gene>
<dbReference type="SMART" id="SM00471">
    <property type="entry name" value="HDc"/>
    <property type="match status" value="1"/>
</dbReference>
<reference evidence="3 5" key="2">
    <citation type="submission" date="2016-10" db="EMBL/GenBank/DDBJ databases">
        <authorList>
            <person name="Varghese N."/>
            <person name="Submissions S."/>
        </authorList>
    </citation>
    <scope>NUCLEOTIDE SEQUENCE [LARGE SCALE GENOMIC DNA]</scope>
    <source>
        <strain evidence="3 5">DSM 2094</strain>
    </source>
</reference>